<evidence type="ECO:0000256" key="1">
    <source>
        <dbReference type="ARBA" id="ARBA00004141"/>
    </source>
</evidence>
<feature type="region of interest" description="Disordered" evidence="5">
    <location>
        <begin position="409"/>
        <end position="431"/>
    </location>
</feature>
<accession>A0ABW2AMR3</accession>
<feature type="transmembrane region" description="Helical" evidence="6">
    <location>
        <begin position="177"/>
        <end position="196"/>
    </location>
</feature>
<dbReference type="Gene3D" id="1.20.1250.20">
    <property type="entry name" value="MFS general substrate transporter like domains"/>
    <property type="match status" value="2"/>
</dbReference>
<reference evidence="8" key="1">
    <citation type="journal article" date="2019" name="Int. J. Syst. Evol. Microbiol.">
        <title>The Global Catalogue of Microorganisms (GCM) 10K type strain sequencing project: providing services to taxonomists for standard genome sequencing and annotation.</title>
        <authorList>
            <consortium name="The Broad Institute Genomics Platform"/>
            <consortium name="The Broad Institute Genome Sequencing Center for Infectious Disease"/>
            <person name="Wu L."/>
            <person name="Ma J."/>
        </authorList>
    </citation>
    <scope>NUCLEOTIDE SEQUENCE [LARGE SCALE GENOMIC DNA]</scope>
    <source>
        <strain evidence="8">CCUG 58127</strain>
    </source>
</reference>
<name>A0ABW2AMR3_9MICO</name>
<feature type="transmembrane region" description="Helical" evidence="6">
    <location>
        <begin position="355"/>
        <end position="374"/>
    </location>
</feature>
<gene>
    <name evidence="7" type="ORF">ACFQDH_23555</name>
</gene>
<feature type="transmembrane region" description="Helical" evidence="6">
    <location>
        <begin position="152"/>
        <end position="171"/>
    </location>
</feature>
<sequence>MVMVDKPNTAPDSQSDPTVSRRVSRSVAVLFVLNGAAFASFAARLPDVKTLLHFSTGQLGLLLLAGSLGSVSGLPLAGWVIGRFGSRADRARRRTGGHRGLLARCRCHHLTPRVTVIGLLIAGWGMGPWDVAMNLEGTVVERHQKRSIMPRYHAMFSGGTVVAALVGAGLTAIHVPLWVHLAIVMAVIGTVAIWCAKNFGTLSDGREVATEDDAKARPTSTLRSAWTDPRVLLIGVVTLIAAFTEGTANDWLSLGFVEGHHVPKWAGILAFATFLSCMTAGRLVGTMLLDRYGRVPVLRACFSLAILGCLVVVFGPTALAYAGVVIWGLGVSLGFPVGMSAAADDPQHAHARISVISTVAYTAFLAGPPLLGLLGEHVGVLHALLAVGAAAMVALALVPAVREPEIPQSEKAVSTPITSDPALCHSPAHPE</sequence>
<comment type="subcellular location">
    <subcellularLocation>
        <location evidence="1">Membrane</location>
        <topology evidence="1">Multi-pass membrane protein</topology>
    </subcellularLocation>
</comment>
<dbReference type="RefSeq" id="WP_382404775.1">
    <property type="nucleotide sequence ID" value="NZ_JBHSWH010000001.1"/>
</dbReference>
<dbReference type="InterPro" id="IPR011701">
    <property type="entry name" value="MFS"/>
</dbReference>
<organism evidence="7 8">
    <name type="scientific">Flexivirga alba</name>
    <dbReference type="NCBI Taxonomy" id="702742"/>
    <lineage>
        <taxon>Bacteria</taxon>
        <taxon>Bacillati</taxon>
        <taxon>Actinomycetota</taxon>
        <taxon>Actinomycetes</taxon>
        <taxon>Micrococcales</taxon>
        <taxon>Dermacoccaceae</taxon>
        <taxon>Flexivirga</taxon>
    </lineage>
</organism>
<dbReference type="PANTHER" id="PTHR23514">
    <property type="entry name" value="BYPASS OF STOP CODON PROTEIN 6"/>
    <property type="match status" value="1"/>
</dbReference>
<evidence type="ECO:0000256" key="6">
    <source>
        <dbReference type="SAM" id="Phobius"/>
    </source>
</evidence>
<feature type="transmembrane region" description="Helical" evidence="6">
    <location>
        <begin position="297"/>
        <end position="314"/>
    </location>
</feature>
<dbReference type="Pfam" id="PF07690">
    <property type="entry name" value="MFS_1"/>
    <property type="match status" value="1"/>
</dbReference>
<comment type="caution">
    <text evidence="7">The sequence shown here is derived from an EMBL/GenBank/DDBJ whole genome shotgun (WGS) entry which is preliminary data.</text>
</comment>
<dbReference type="EMBL" id="JBHSWH010000001">
    <property type="protein sequence ID" value="MFC6708132.1"/>
    <property type="molecule type" value="Genomic_DNA"/>
</dbReference>
<feature type="transmembrane region" description="Helical" evidence="6">
    <location>
        <begin position="231"/>
        <end position="253"/>
    </location>
</feature>
<keyword evidence="8" id="KW-1185">Reference proteome</keyword>
<feature type="transmembrane region" description="Helical" evidence="6">
    <location>
        <begin position="265"/>
        <end position="285"/>
    </location>
</feature>
<feature type="transmembrane region" description="Helical" evidence="6">
    <location>
        <begin position="380"/>
        <end position="401"/>
    </location>
</feature>
<evidence type="ECO:0000256" key="5">
    <source>
        <dbReference type="SAM" id="MobiDB-lite"/>
    </source>
</evidence>
<evidence type="ECO:0000256" key="4">
    <source>
        <dbReference type="ARBA" id="ARBA00023136"/>
    </source>
</evidence>
<dbReference type="InterPro" id="IPR051788">
    <property type="entry name" value="MFS_Transporter"/>
</dbReference>
<feature type="transmembrane region" description="Helical" evidence="6">
    <location>
        <begin position="27"/>
        <end position="46"/>
    </location>
</feature>
<dbReference type="SUPFAM" id="SSF103473">
    <property type="entry name" value="MFS general substrate transporter"/>
    <property type="match status" value="1"/>
</dbReference>
<dbReference type="CDD" id="cd17393">
    <property type="entry name" value="MFS_MosC_like"/>
    <property type="match status" value="1"/>
</dbReference>
<evidence type="ECO:0000313" key="7">
    <source>
        <dbReference type="EMBL" id="MFC6708132.1"/>
    </source>
</evidence>
<feature type="transmembrane region" description="Helical" evidence="6">
    <location>
        <begin position="320"/>
        <end position="343"/>
    </location>
</feature>
<keyword evidence="3 6" id="KW-1133">Transmembrane helix</keyword>
<dbReference type="Proteomes" id="UP001596298">
    <property type="component" value="Unassembled WGS sequence"/>
</dbReference>
<protein>
    <submittedName>
        <fullName evidence="7">MFS transporter</fullName>
    </submittedName>
</protein>
<evidence type="ECO:0000256" key="3">
    <source>
        <dbReference type="ARBA" id="ARBA00022989"/>
    </source>
</evidence>
<feature type="transmembrane region" description="Helical" evidence="6">
    <location>
        <begin position="58"/>
        <end position="84"/>
    </location>
</feature>
<evidence type="ECO:0000256" key="2">
    <source>
        <dbReference type="ARBA" id="ARBA00022692"/>
    </source>
</evidence>
<keyword evidence="2 6" id="KW-0812">Transmembrane</keyword>
<dbReference type="InterPro" id="IPR036259">
    <property type="entry name" value="MFS_trans_sf"/>
</dbReference>
<proteinExistence type="predicted"/>
<dbReference type="PANTHER" id="PTHR23514:SF13">
    <property type="entry name" value="INNER MEMBRANE PROTEIN YBJJ"/>
    <property type="match status" value="1"/>
</dbReference>
<evidence type="ECO:0000313" key="8">
    <source>
        <dbReference type="Proteomes" id="UP001596298"/>
    </source>
</evidence>
<keyword evidence="4 6" id="KW-0472">Membrane</keyword>